<keyword evidence="2" id="KW-0378">Hydrolase</keyword>
<dbReference type="InterPro" id="IPR003833">
    <property type="entry name" value="CT_C_D"/>
</dbReference>
<dbReference type="PANTHER" id="PTHR34698:SF2">
    <property type="entry name" value="5-OXOPROLINASE SUBUNIT B"/>
    <property type="match status" value="1"/>
</dbReference>
<evidence type="ECO:0000259" key="1">
    <source>
        <dbReference type="SMART" id="SM00796"/>
    </source>
</evidence>
<feature type="domain" description="Carboxyltransferase" evidence="1">
    <location>
        <begin position="4"/>
        <end position="138"/>
    </location>
</feature>
<dbReference type="InterPro" id="IPR010016">
    <property type="entry name" value="PxpB"/>
</dbReference>
<dbReference type="Gene3D" id="3.30.1360.40">
    <property type="match status" value="1"/>
</dbReference>
<dbReference type="SUPFAM" id="SSF160467">
    <property type="entry name" value="PH0987 N-terminal domain-like"/>
    <property type="match status" value="1"/>
</dbReference>
<dbReference type="EC" id="3.5.1.54" evidence="2"/>
<dbReference type="Pfam" id="PF02682">
    <property type="entry name" value="CT_C_D"/>
    <property type="match status" value="1"/>
</dbReference>
<evidence type="ECO:0000313" key="2">
    <source>
        <dbReference type="EMBL" id="GAL23648.1"/>
    </source>
</evidence>
<dbReference type="SMART" id="SM00796">
    <property type="entry name" value="AHS1"/>
    <property type="match status" value="1"/>
</dbReference>
<reference evidence="3" key="1">
    <citation type="submission" date="2014-09" db="EMBL/GenBank/DDBJ databases">
        <title>Vibrio variabilis JCM 19239. (C206) whole genome shotgun sequence.</title>
        <authorList>
            <person name="Sawabe T."/>
            <person name="Meirelles P."/>
            <person name="Nakanishi M."/>
            <person name="Sayaka M."/>
            <person name="Hattori M."/>
            <person name="Ohkuma M."/>
        </authorList>
    </citation>
    <scope>NUCLEOTIDE SEQUENCE [LARGE SCALE GENOMIC DNA]</scope>
    <source>
        <strain evidence="3">JCM 19239</strain>
    </source>
</reference>
<evidence type="ECO:0000313" key="3">
    <source>
        <dbReference type="Proteomes" id="UP000029223"/>
    </source>
</evidence>
<organism evidence="2 3">
    <name type="scientific">Vibrio variabilis</name>
    <dbReference type="NCBI Taxonomy" id="990271"/>
    <lineage>
        <taxon>Bacteria</taxon>
        <taxon>Pseudomonadati</taxon>
        <taxon>Pseudomonadota</taxon>
        <taxon>Gammaproteobacteria</taxon>
        <taxon>Vibrionales</taxon>
        <taxon>Vibrionaceae</taxon>
        <taxon>Vibrio</taxon>
    </lineage>
</organism>
<accession>A0ABQ0J4H7</accession>
<dbReference type="EMBL" id="BBMS01000001">
    <property type="protein sequence ID" value="GAL23648.1"/>
    <property type="molecule type" value="Genomic_DNA"/>
</dbReference>
<comment type="caution">
    <text evidence="2">The sequence shown here is derived from an EMBL/GenBank/DDBJ whole genome shotgun (WGS) entry which is preliminary data.</text>
</comment>
<name>A0ABQ0J4H7_9VIBR</name>
<dbReference type="GO" id="GO:0004039">
    <property type="term" value="F:allophanate hydrolase activity"/>
    <property type="evidence" value="ECO:0007669"/>
    <property type="project" value="UniProtKB-EC"/>
</dbReference>
<protein>
    <submittedName>
        <fullName evidence="2">Allophanate hydrolase 2 subunit 1</fullName>
        <ecNumber evidence="2">3.5.1.54</ecNumber>
    </submittedName>
</protein>
<dbReference type="Proteomes" id="UP000029223">
    <property type="component" value="Unassembled WGS sequence"/>
</dbReference>
<keyword evidence="3" id="KW-1185">Reference proteome</keyword>
<proteinExistence type="predicted"/>
<dbReference type="PANTHER" id="PTHR34698">
    <property type="entry name" value="5-OXOPROLINASE SUBUNIT B"/>
    <property type="match status" value="1"/>
</dbReference>
<reference evidence="3" key="2">
    <citation type="submission" date="2014-09" db="EMBL/GenBank/DDBJ databases">
        <authorList>
            <consortium name="NBRP consortium"/>
            <person name="Sawabe T."/>
            <person name="Meirelles P."/>
            <person name="Nakanishi M."/>
            <person name="Sayaka M."/>
            <person name="Hattori M."/>
            <person name="Ohkuma M."/>
        </authorList>
    </citation>
    <scope>NUCLEOTIDE SEQUENCE [LARGE SCALE GENOMIC DNA]</scope>
    <source>
        <strain evidence="3">JCM 19239</strain>
    </source>
</reference>
<sequence>MKTPSIEQVSESALLLTFASRIDTALPTTIASIANQLEQAFSGSITNCTPSYTTLLIEFHPIRGSANQIIQFVEGISAKDEIDEDTLGEPIMLPTYYGEEVAPDLLALEASLSLSRQDIVMYHTSTVTQCVRLVLPLVLHF</sequence>
<gene>
    <name evidence="2" type="ORF">JCM19239_7602</name>
</gene>